<dbReference type="PANTHER" id="PTHR43622:SF1">
    <property type="entry name" value="3-DEHYDROQUINATE SYNTHASE"/>
    <property type="match status" value="1"/>
</dbReference>
<evidence type="ECO:0000256" key="4">
    <source>
        <dbReference type="ARBA" id="ARBA00003485"/>
    </source>
</evidence>
<evidence type="ECO:0000256" key="3">
    <source>
        <dbReference type="ARBA" id="ARBA00001947"/>
    </source>
</evidence>
<keyword evidence="9 14" id="KW-0456">Lyase</keyword>
<protein>
    <recommendedName>
        <fullName evidence="11">3-dehydroquinate synthase</fullName>
        <ecNumber evidence="11">4.2.3.4</ecNumber>
    </recommendedName>
</protein>
<dbReference type="EMBL" id="CP165625">
    <property type="protein sequence ID" value="XDU96745.1"/>
    <property type="molecule type" value="Genomic_DNA"/>
</dbReference>
<dbReference type="GO" id="GO:0005737">
    <property type="term" value="C:cytoplasm"/>
    <property type="evidence" value="ECO:0007669"/>
    <property type="project" value="InterPro"/>
</dbReference>
<keyword evidence="8" id="KW-0520">NAD</keyword>
<dbReference type="FunFam" id="3.40.50.1970:FF:000007">
    <property type="entry name" value="Pentafunctional AROM polypeptide"/>
    <property type="match status" value="1"/>
</dbReference>
<dbReference type="InterPro" id="IPR050071">
    <property type="entry name" value="Dehydroquinate_synthase"/>
</dbReference>
<comment type="cofactor">
    <cofactor evidence="1">
        <name>NAD(+)</name>
        <dbReference type="ChEBI" id="CHEBI:57540"/>
    </cofactor>
</comment>
<evidence type="ECO:0000259" key="13">
    <source>
        <dbReference type="Pfam" id="PF24621"/>
    </source>
</evidence>
<sequence>MPNSLKTIEASNHPIHFNEKGYEALNLHLKQSKYSTIFIIVDSNTNEFCLPKFLPYLETDLTIEIIEFENGEINKNIDTCVQIWNVLTELGGDRKSLVINVGGGVVTDLGGFVASTFKRGVDFINVPTTLLSMVDASVGGKNGIDLGNIKNQIGVFNLPIMVLIDTAYLETVPQNEMRSGLAEMLKHGLIYDKKYWEQFLDLKAINYADLDELIYRSVEIKNEIVTLDPTEKNLRKSLNFGHTLGHAIESYFLENEQKTTLLHGEAIAVGMILESYISFVKKLVTLEEYNQIKTAIKAIFDDIEFHENDIEPILELLIHDKKNEYGTIQFALIEGIGKIKINQSVENELILSAFNDYKS</sequence>
<feature type="domain" description="3-dehydroquinate synthase N-terminal" evidence="12">
    <location>
        <begin position="66"/>
        <end position="178"/>
    </location>
</feature>
<feature type="domain" description="3-dehydroquinate synthase C-terminal" evidence="13">
    <location>
        <begin position="180"/>
        <end position="323"/>
    </location>
</feature>
<evidence type="ECO:0000256" key="6">
    <source>
        <dbReference type="ARBA" id="ARBA00022741"/>
    </source>
</evidence>
<dbReference type="Gene3D" id="3.40.50.1970">
    <property type="match status" value="1"/>
</dbReference>
<evidence type="ECO:0000256" key="1">
    <source>
        <dbReference type="ARBA" id="ARBA00001911"/>
    </source>
</evidence>
<comment type="cofactor">
    <cofactor evidence="2">
        <name>Co(2+)</name>
        <dbReference type="ChEBI" id="CHEBI:48828"/>
    </cofactor>
</comment>
<evidence type="ECO:0000256" key="5">
    <source>
        <dbReference type="ARBA" id="ARBA00022723"/>
    </source>
</evidence>
<dbReference type="InterPro" id="IPR056179">
    <property type="entry name" value="DHQS_C"/>
</dbReference>
<dbReference type="PANTHER" id="PTHR43622">
    <property type="entry name" value="3-DEHYDROQUINATE SYNTHASE"/>
    <property type="match status" value="1"/>
</dbReference>
<reference evidence="14" key="1">
    <citation type="submission" date="2024-07" db="EMBL/GenBank/DDBJ databases">
        <authorList>
            <person name="Biller S.J."/>
        </authorList>
    </citation>
    <scope>NUCLEOTIDE SEQUENCE</scope>
    <source>
        <strain evidence="14">WC2409</strain>
    </source>
</reference>
<comment type="function">
    <text evidence="4">Catalyzes the conversion of 3-deoxy-D-arabino-heptulosonate 7-phosphate (DAHP) to dehydroquinate (DHQ).</text>
</comment>
<dbReference type="GO" id="GO:0046872">
    <property type="term" value="F:metal ion binding"/>
    <property type="evidence" value="ECO:0007669"/>
    <property type="project" value="UniProtKB-KW"/>
</dbReference>
<dbReference type="CDD" id="cd08195">
    <property type="entry name" value="DHQS"/>
    <property type="match status" value="1"/>
</dbReference>
<dbReference type="InterPro" id="IPR016037">
    <property type="entry name" value="DHQ_synth_AroB"/>
</dbReference>
<keyword evidence="6" id="KW-0547">Nucleotide-binding</keyword>
<dbReference type="InterPro" id="IPR030963">
    <property type="entry name" value="DHQ_synth_fam"/>
</dbReference>
<dbReference type="PIRSF" id="PIRSF001455">
    <property type="entry name" value="DHQ_synth"/>
    <property type="match status" value="1"/>
</dbReference>
<keyword evidence="10" id="KW-0170">Cobalt</keyword>
<evidence type="ECO:0000259" key="12">
    <source>
        <dbReference type="Pfam" id="PF01761"/>
    </source>
</evidence>
<dbReference type="GO" id="GO:0000166">
    <property type="term" value="F:nucleotide binding"/>
    <property type="evidence" value="ECO:0007669"/>
    <property type="project" value="UniProtKB-KW"/>
</dbReference>
<gene>
    <name evidence="14" type="primary">aroB</name>
    <name evidence="14" type="ORF">AB3G34_06410</name>
</gene>
<dbReference type="Pfam" id="PF24621">
    <property type="entry name" value="DHQS_C"/>
    <property type="match status" value="1"/>
</dbReference>
<keyword evidence="7" id="KW-0862">Zinc</keyword>
<accession>A0AB39W4D3</accession>
<dbReference type="GO" id="GO:0009073">
    <property type="term" value="P:aromatic amino acid family biosynthetic process"/>
    <property type="evidence" value="ECO:0007669"/>
    <property type="project" value="InterPro"/>
</dbReference>
<evidence type="ECO:0000256" key="11">
    <source>
        <dbReference type="NCBIfam" id="TIGR01357"/>
    </source>
</evidence>
<dbReference type="SUPFAM" id="SSF56796">
    <property type="entry name" value="Dehydroquinate synthase-like"/>
    <property type="match status" value="1"/>
</dbReference>
<comment type="cofactor">
    <cofactor evidence="3">
        <name>Zn(2+)</name>
        <dbReference type="ChEBI" id="CHEBI:29105"/>
    </cofactor>
</comment>
<dbReference type="Pfam" id="PF01761">
    <property type="entry name" value="DHQ_synthase"/>
    <property type="match status" value="1"/>
</dbReference>
<dbReference type="Gene3D" id="1.20.1090.10">
    <property type="entry name" value="Dehydroquinate synthase-like - alpha domain"/>
    <property type="match status" value="1"/>
</dbReference>
<dbReference type="RefSeq" id="WP_369753828.1">
    <property type="nucleotide sequence ID" value="NZ_CP165625.1"/>
</dbReference>
<keyword evidence="5" id="KW-0479">Metal-binding</keyword>
<evidence type="ECO:0000256" key="10">
    <source>
        <dbReference type="ARBA" id="ARBA00023285"/>
    </source>
</evidence>
<evidence type="ECO:0000256" key="9">
    <source>
        <dbReference type="ARBA" id="ARBA00023239"/>
    </source>
</evidence>
<dbReference type="EC" id="4.2.3.4" evidence="11"/>
<name>A0AB39W4D3_9FLAO</name>
<organism evidence="14">
    <name type="scientific">Flavobacterium sp. WC2409</name>
    <dbReference type="NCBI Taxonomy" id="3234139"/>
    <lineage>
        <taxon>Bacteria</taxon>
        <taxon>Pseudomonadati</taxon>
        <taxon>Bacteroidota</taxon>
        <taxon>Flavobacteriia</taxon>
        <taxon>Flavobacteriales</taxon>
        <taxon>Flavobacteriaceae</taxon>
        <taxon>Flavobacterium</taxon>
    </lineage>
</organism>
<evidence type="ECO:0000256" key="2">
    <source>
        <dbReference type="ARBA" id="ARBA00001941"/>
    </source>
</evidence>
<dbReference type="GO" id="GO:0003856">
    <property type="term" value="F:3-dehydroquinate synthase activity"/>
    <property type="evidence" value="ECO:0007669"/>
    <property type="project" value="UniProtKB-UniRule"/>
</dbReference>
<dbReference type="GO" id="GO:0009423">
    <property type="term" value="P:chorismate biosynthetic process"/>
    <property type="evidence" value="ECO:0007669"/>
    <property type="project" value="UniProtKB-UniRule"/>
</dbReference>
<dbReference type="AlphaFoldDB" id="A0AB39W4D3"/>
<proteinExistence type="predicted"/>
<dbReference type="NCBIfam" id="TIGR01357">
    <property type="entry name" value="aroB"/>
    <property type="match status" value="1"/>
</dbReference>
<evidence type="ECO:0000313" key="14">
    <source>
        <dbReference type="EMBL" id="XDU96745.1"/>
    </source>
</evidence>
<evidence type="ECO:0000256" key="8">
    <source>
        <dbReference type="ARBA" id="ARBA00023027"/>
    </source>
</evidence>
<dbReference type="InterPro" id="IPR030960">
    <property type="entry name" value="DHQS/DOIS_N"/>
</dbReference>
<evidence type="ECO:0000256" key="7">
    <source>
        <dbReference type="ARBA" id="ARBA00022833"/>
    </source>
</evidence>